<accession>X1R858</accession>
<dbReference type="AlphaFoldDB" id="X1R858"/>
<protein>
    <submittedName>
        <fullName evidence="1">Uncharacterized protein</fullName>
    </submittedName>
</protein>
<feature type="non-terminal residue" evidence="1">
    <location>
        <position position="1"/>
    </location>
</feature>
<name>X1R858_9ZZZZ</name>
<comment type="caution">
    <text evidence="1">The sequence shown here is derived from an EMBL/GenBank/DDBJ whole genome shotgun (WGS) entry which is preliminary data.</text>
</comment>
<proteinExistence type="predicted"/>
<evidence type="ECO:0000313" key="1">
    <source>
        <dbReference type="EMBL" id="GAI76738.1"/>
    </source>
</evidence>
<reference evidence="1" key="1">
    <citation type="journal article" date="2014" name="Front. Microbiol.">
        <title>High frequency of phylogenetically diverse reductive dehalogenase-homologous genes in deep subseafloor sedimentary metagenomes.</title>
        <authorList>
            <person name="Kawai M."/>
            <person name="Futagami T."/>
            <person name="Toyoda A."/>
            <person name="Takaki Y."/>
            <person name="Nishi S."/>
            <person name="Hori S."/>
            <person name="Arai W."/>
            <person name="Tsubouchi T."/>
            <person name="Morono Y."/>
            <person name="Uchiyama I."/>
            <person name="Ito T."/>
            <person name="Fujiyama A."/>
            <person name="Inagaki F."/>
            <person name="Takami H."/>
        </authorList>
    </citation>
    <scope>NUCLEOTIDE SEQUENCE</scope>
    <source>
        <strain evidence="1">Expedition CK06-06</strain>
    </source>
</reference>
<organism evidence="1">
    <name type="scientific">marine sediment metagenome</name>
    <dbReference type="NCBI Taxonomy" id="412755"/>
    <lineage>
        <taxon>unclassified sequences</taxon>
        <taxon>metagenomes</taxon>
        <taxon>ecological metagenomes</taxon>
    </lineage>
</organism>
<dbReference type="EMBL" id="BARW01010475">
    <property type="protein sequence ID" value="GAI76738.1"/>
    <property type="molecule type" value="Genomic_DNA"/>
</dbReference>
<sequence length="67" mass="7716">KDGYYDNDADENTIYLGLDRDRNNIRLRATFYYKGAYVNQTVIVISPKGEIIPIEFTGTPYLVHAKD</sequence>
<gene>
    <name evidence="1" type="ORF">S12H4_20613</name>
</gene>